<dbReference type="SMART" id="SM00487">
    <property type="entry name" value="DEXDc"/>
    <property type="match status" value="1"/>
</dbReference>
<gene>
    <name evidence="5" type="ORF">KDA27_10940</name>
</gene>
<dbReference type="Pfam" id="PF12419">
    <property type="entry name" value="DUF3670"/>
    <property type="match status" value="1"/>
</dbReference>
<accession>A0A956SDE3</accession>
<dbReference type="Gene3D" id="3.40.50.10810">
    <property type="entry name" value="Tandem AAA-ATPase domain"/>
    <property type="match status" value="1"/>
</dbReference>
<keyword evidence="5" id="KW-0067">ATP-binding</keyword>
<evidence type="ECO:0000259" key="3">
    <source>
        <dbReference type="PROSITE" id="PS51192"/>
    </source>
</evidence>
<evidence type="ECO:0000313" key="6">
    <source>
        <dbReference type="Proteomes" id="UP000739538"/>
    </source>
</evidence>
<keyword evidence="5" id="KW-0347">Helicase</keyword>
<dbReference type="PROSITE" id="PS51192">
    <property type="entry name" value="HELICASE_ATP_BIND_1"/>
    <property type="match status" value="1"/>
</dbReference>
<organism evidence="5 6">
    <name type="scientific">Eiseniibacteriota bacterium</name>
    <dbReference type="NCBI Taxonomy" id="2212470"/>
    <lineage>
        <taxon>Bacteria</taxon>
        <taxon>Candidatus Eiseniibacteriota</taxon>
    </lineage>
</organism>
<feature type="domain" description="Helicase ATP-binding" evidence="3">
    <location>
        <begin position="638"/>
        <end position="801"/>
    </location>
</feature>
<protein>
    <submittedName>
        <fullName evidence="5">DEAD/DEAH box helicase</fullName>
    </submittedName>
</protein>
<dbReference type="InterPro" id="IPR022138">
    <property type="entry name" value="DUF3670"/>
</dbReference>
<reference evidence="5" key="1">
    <citation type="submission" date="2020-04" db="EMBL/GenBank/DDBJ databases">
        <authorList>
            <person name="Zhang T."/>
        </authorList>
    </citation>
    <scope>NUCLEOTIDE SEQUENCE</scope>
    <source>
        <strain evidence="5">HKST-UBA02</strain>
    </source>
</reference>
<dbReference type="CDD" id="cd18012">
    <property type="entry name" value="DEXQc_arch_SWI2_SNF2"/>
    <property type="match status" value="1"/>
</dbReference>
<dbReference type="InterPro" id="IPR014001">
    <property type="entry name" value="Helicase_ATP-bd"/>
</dbReference>
<dbReference type="InterPro" id="IPR049730">
    <property type="entry name" value="SNF2/RAD54-like_C"/>
</dbReference>
<dbReference type="CDD" id="cd18793">
    <property type="entry name" value="SF2_C_SNF"/>
    <property type="match status" value="1"/>
</dbReference>
<evidence type="ECO:0000256" key="1">
    <source>
        <dbReference type="ARBA" id="ARBA00022801"/>
    </source>
</evidence>
<dbReference type="EMBL" id="JAGQHS010000048">
    <property type="protein sequence ID" value="MCA9756306.1"/>
    <property type="molecule type" value="Genomic_DNA"/>
</dbReference>
<dbReference type="InterPro" id="IPR000330">
    <property type="entry name" value="SNF2_N"/>
</dbReference>
<dbReference type="Proteomes" id="UP000739538">
    <property type="component" value="Unassembled WGS sequence"/>
</dbReference>
<dbReference type="InterPro" id="IPR038718">
    <property type="entry name" value="SNF2-like_sf"/>
</dbReference>
<keyword evidence="1" id="KW-0378">Hydrolase</keyword>
<dbReference type="GO" id="GO:0005524">
    <property type="term" value="F:ATP binding"/>
    <property type="evidence" value="ECO:0007669"/>
    <property type="project" value="InterPro"/>
</dbReference>
<dbReference type="Gene3D" id="3.40.50.300">
    <property type="entry name" value="P-loop containing nucleotide triphosphate hydrolases"/>
    <property type="match status" value="1"/>
</dbReference>
<dbReference type="Pfam" id="PF00176">
    <property type="entry name" value="SNF2-rel_dom"/>
    <property type="match status" value="1"/>
</dbReference>
<dbReference type="PROSITE" id="PS51194">
    <property type="entry name" value="HELICASE_CTER"/>
    <property type="match status" value="1"/>
</dbReference>
<dbReference type="PANTHER" id="PTHR10799">
    <property type="entry name" value="SNF2/RAD54 HELICASE FAMILY"/>
    <property type="match status" value="1"/>
</dbReference>
<dbReference type="InterPro" id="IPR027417">
    <property type="entry name" value="P-loop_NTPase"/>
</dbReference>
<evidence type="ECO:0000256" key="2">
    <source>
        <dbReference type="SAM" id="MobiDB-lite"/>
    </source>
</evidence>
<dbReference type="AlphaFoldDB" id="A0A956SDE3"/>
<keyword evidence="5" id="KW-0547">Nucleotide-binding</keyword>
<reference evidence="5" key="2">
    <citation type="journal article" date="2021" name="Microbiome">
        <title>Successional dynamics and alternative stable states in a saline activated sludge microbial community over 9 years.</title>
        <authorList>
            <person name="Wang Y."/>
            <person name="Ye J."/>
            <person name="Ju F."/>
            <person name="Liu L."/>
            <person name="Boyd J.A."/>
            <person name="Deng Y."/>
            <person name="Parks D.H."/>
            <person name="Jiang X."/>
            <person name="Yin X."/>
            <person name="Woodcroft B.J."/>
            <person name="Tyson G.W."/>
            <person name="Hugenholtz P."/>
            <person name="Polz M.F."/>
            <person name="Zhang T."/>
        </authorList>
    </citation>
    <scope>NUCLEOTIDE SEQUENCE</scope>
    <source>
        <strain evidence="5">HKST-UBA02</strain>
    </source>
</reference>
<evidence type="ECO:0000313" key="5">
    <source>
        <dbReference type="EMBL" id="MCA9756306.1"/>
    </source>
</evidence>
<evidence type="ECO:0000259" key="4">
    <source>
        <dbReference type="PROSITE" id="PS51194"/>
    </source>
</evidence>
<comment type="caution">
    <text evidence="5">The sequence shown here is derived from an EMBL/GenBank/DDBJ whole genome shotgun (WGS) entry which is preliminary data.</text>
</comment>
<dbReference type="InterPro" id="IPR001650">
    <property type="entry name" value="Helicase_C-like"/>
</dbReference>
<dbReference type="FunFam" id="3.40.50.300:FF:000533">
    <property type="entry name" value="Helicase, Snf2 family"/>
    <property type="match status" value="1"/>
</dbReference>
<proteinExistence type="predicted"/>
<dbReference type="GO" id="GO:0004386">
    <property type="term" value="F:helicase activity"/>
    <property type="evidence" value="ECO:0007669"/>
    <property type="project" value="UniProtKB-KW"/>
</dbReference>
<feature type="domain" description="Helicase C-terminal" evidence="4">
    <location>
        <begin position="924"/>
        <end position="1083"/>
    </location>
</feature>
<name>A0A956SDE3_UNCEI</name>
<feature type="region of interest" description="Disordered" evidence="2">
    <location>
        <begin position="352"/>
        <end position="373"/>
    </location>
</feature>
<dbReference type="GO" id="GO:0016787">
    <property type="term" value="F:hydrolase activity"/>
    <property type="evidence" value="ECO:0007669"/>
    <property type="project" value="UniProtKB-KW"/>
</dbReference>
<feature type="region of interest" description="Disordered" evidence="2">
    <location>
        <begin position="312"/>
        <end position="338"/>
    </location>
</feature>
<dbReference type="SUPFAM" id="SSF52540">
    <property type="entry name" value="P-loop containing nucleoside triphosphate hydrolases"/>
    <property type="match status" value="2"/>
</dbReference>
<sequence length="1100" mass="123935">MVRIHATWKLAPDRSDTGLFLWGEFLDEPPLTEEELEDIGRDLPFTVPPRGLRTFLRDLADGLVYECSEEDEAWLLWPTRRGFPLLSNEEDGADLTLERWRVDGLRIPSQDTSSFLRALEAHPPEEIEFGPTLQFWSRATKFALSLIERGRFLPTLVEENDSGRRALRAHWRPVLAAEEDRSHLRKLAAAIPSVCLSLTLDGEVTEEPETTEPRVLVTGFLETLTDATLRMRLAEAGFPDRGRRNQSRSVGLTGPLGAWLRALAWIDDRIESPPQSLEDFATEVRRWNQTLVDPEGGTYQLLLQLLPPSVVDEPETPEVTNAATAASPEASVGSTAADAPVSSVEAVAATEATTTATAPAGPQRAPLTEPAGIPMEKSPWRVRLYLQACDDPGLRAPASAVWAHPEVAFRWKDRQFPFAQERLLGYLDRAARIFPPLRRSLEEPAPTSATLRVEEAYQFLIEATGPLQEAGIHVELPSWWQGRARRPELRLFLRPAEFRDGERGNAPSTLLDYDWEVALGNTILTPEQFHELAKSKRPLLQVGGEWIELRPEDTELLDHVLQDKTKRPQLTLAEALRLGLAGQTPRGTIPPPQIHAEGWVAQLLAQVQGRALPEAIEIGEEFKGSLRPYQERGLGWLSYLEKFGLGGCLADDMGLGKTIQLIGLLLHERSNGVTTGPTLVLSPMSVVGNWQREIERFAPSLSVLVHHGIDRNRDQEFISEAEEQDVVVSTYALARRDLEHFQRVRWHRIVLDEAQNIKNPTTQQSRAVRSLEAARRIALTGTPLENRLAELWSIFDFLNPGYLGSLHEFRRRFAKPIEKDQDPERRQLLHQLTRPFLLRRLKTDPDVIRDLPEKLEMRVFCNLTEEQATLYQAVVEDMMGRIDTTQGMARRGLILTALTRLKQICNHPRHYLQDGSDLFGRSGKVERLAEMLEELLSVGDRALCFTQFTEMGTLLEDHLKKRLGVDILFLHGGTPQAERDRMVAEFQSGEGPPVFLLSTRAGGTGLNLTAANHVFHFDRWWNPAVEDQATDRAFRIGQTRNVQVHKFVCVGTLEERIDKIIEEKKNLVDLVLATGESWLTELSTDQLREVLQLSQDAVSV</sequence>
<dbReference type="SMART" id="SM00490">
    <property type="entry name" value="HELICc"/>
    <property type="match status" value="1"/>
</dbReference>
<dbReference type="Pfam" id="PF00271">
    <property type="entry name" value="Helicase_C"/>
    <property type="match status" value="1"/>
</dbReference>